<evidence type="ECO:0000313" key="1">
    <source>
        <dbReference type="EMBL" id="KAJ8433030.1"/>
    </source>
</evidence>
<dbReference type="SUPFAM" id="SSF54001">
    <property type="entry name" value="Cysteine proteinases"/>
    <property type="match status" value="1"/>
</dbReference>
<accession>A0A9Q1JY74</accession>
<evidence type="ECO:0000313" key="2">
    <source>
        <dbReference type="Proteomes" id="UP001153076"/>
    </source>
</evidence>
<comment type="caution">
    <text evidence="1">The sequence shown here is derived from an EMBL/GenBank/DDBJ whole genome shotgun (WGS) entry which is preliminary data.</text>
</comment>
<proteinExistence type="predicted"/>
<sequence length="199" mass="23555">MYKERLFKYDHEEEDKRLWIFMEGLETMAGKDQDIESPIVDVLCLILNWMERRRNPSTPKRMFFSTNVYMALEKGSTDLTKTFKTVLGLERERYSRMKLDESQLNEGHKKGTNLKKFSLAFWKLSWQDDTNIHDCGIYTIRHMETFRGGQVENWRLGFELNKSLSQHLIFCTVANIETPHMLVKQQAPTGRIYNTPYAT</sequence>
<evidence type="ECO:0008006" key="3">
    <source>
        <dbReference type="Google" id="ProtNLM"/>
    </source>
</evidence>
<dbReference type="Proteomes" id="UP001153076">
    <property type="component" value="Unassembled WGS sequence"/>
</dbReference>
<organism evidence="1 2">
    <name type="scientific">Carnegiea gigantea</name>
    <dbReference type="NCBI Taxonomy" id="171969"/>
    <lineage>
        <taxon>Eukaryota</taxon>
        <taxon>Viridiplantae</taxon>
        <taxon>Streptophyta</taxon>
        <taxon>Embryophyta</taxon>
        <taxon>Tracheophyta</taxon>
        <taxon>Spermatophyta</taxon>
        <taxon>Magnoliopsida</taxon>
        <taxon>eudicotyledons</taxon>
        <taxon>Gunneridae</taxon>
        <taxon>Pentapetalae</taxon>
        <taxon>Caryophyllales</taxon>
        <taxon>Cactineae</taxon>
        <taxon>Cactaceae</taxon>
        <taxon>Cactoideae</taxon>
        <taxon>Echinocereeae</taxon>
        <taxon>Carnegiea</taxon>
    </lineage>
</organism>
<dbReference type="AlphaFoldDB" id="A0A9Q1JY74"/>
<reference evidence="1" key="1">
    <citation type="submission" date="2022-04" db="EMBL/GenBank/DDBJ databases">
        <title>Carnegiea gigantea Genome sequencing and assembly v2.</title>
        <authorList>
            <person name="Copetti D."/>
            <person name="Sanderson M.J."/>
            <person name="Burquez A."/>
            <person name="Wojciechowski M.F."/>
        </authorList>
    </citation>
    <scope>NUCLEOTIDE SEQUENCE</scope>
    <source>
        <strain evidence="1">SGP5-SGP5p</strain>
        <tissue evidence="1">Aerial part</tissue>
    </source>
</reference>
<dbReference type="OrthoDB" id="1750031at2759"/>
<gene>
    <name evidence="1" type="ORF">Cgig2_015457</name>
</gene>
<dbReference type="InterPro" id="IPR038765">
    <property type="entry name" value="Papain-like_cys_pep_sf"/>
</dbReference>
<name>A0A9Q1JY74_9CARY</name>
<protein>
    <recommendedName>
        <fullName evidence="3">Ubiquitin-like protease family profile domain-containing protein</fullName>
    </recommendedName>
</protein>
<keyword evidence="2" id="KW-1185">Reference proteome</keyword>
<dbReference type="EMBL" id="JAKOGI010000565">
    <property type="protein sequence ID" value="KAJ8433030.1"/>
    <property type="molecule type" value="Genomic_DNA"/>
</dbReference>